<dbReference type="Gene3D" id="1.10.287.110">
    <property type="entry name" value="DnaJ domain"/>
    <property type="match status" value="1"/>
</dbReference>
<evidence type="ECO:0000313" key="3">
    <source>
        <dbReference type="EMBL" id="CAK9014561.1"/>
    </source>
</evidence>
<evidence type="ECO:0000313" key="4">
    <source>
        <dbReference type="Proteomes" id="UP001642464"/>
    </source>
</evidence>
<keyword evidence="4" id="KW-1185">Reference proteome</keyword>
<dbReference type="EMBL" id="CAXAMM010007513">
    <property type="protein sequence ID" value="CAK9014530.1"/>
    <property type="molecule type" value="Genomic_DNA"/>
</dbReference>
<feature type="domain" description="J" evidence="1">
    <location>
        <begin position="1"/>
        <end position="83"/>
    </location>
</feature>
<gene>
    <name evidence="2" type="ORF">SCF082_LOCUS12365</name>
    <name evidence="3" type="ORF">SCF082_LOCUS12375</name>
</gene>
<evidence type="ECO:0000259" key="1">
    <source>
        <dbReference type="PROSITE" id="PS50076"/>
    </source>
</evidence>
<dbReference type="Proteomes" id="UP001642464">
    <property type="component" value="Unassembled WGS sequence"/>
</dbReference>
<organism evidence="2 4">
    <name type="scientific">Durusdinium trenchii</name>
    <dbReference type="NCBI Taxonomy" id="1381693"/>
    <lineage>
        <taxon>Eukaryota</taxon>
        <taxon>Sar</taxon>
        <taxon>Alveolata</taxon>
        <taxon>Dinophyceae</taxon>
        <taxon>Suessiales</taxon>
        <taxon>Symbiodiniaceae</taxon>
        <taxon>Durusdinium</taxon>
    </lineage>
</organism>
<proteinExistence type="predicted"/>
<dbReference type="PROSITE" id="PS50076">
    <property type="entry name" value="DNAJ_2"/>
    <property type="match status" value="1"/>
</dbReference>
<dbReference type="InterPro" id="IPR036869">
    <property type="entry name" value="J_dom_sf"/>
</dbReference>
<dbReference type="InterPro" id="IPR001623">
    <property type="entry name" value="DnaJ_domain"/>
</dbReference>
<name>A0ABP0JJD8_9DINO</name>
<sequence>MYKVLGVKPLPVEGESAVGALRRVSVLAKLPVSSLKAAFQATSLCIHPDKCQHPSANKAQQWANAAWTQLSNPVARAAHDSYQRGELEKAIETERKAKQQELAGSQVRELKTAITVKLASGMSRKFQFSEWHSRDAALEVAKVFAQAASKFVLRMEVAKNKAEREAYLKHHVPDLELKKRELVGGRVKDVEEQLRSVFQKHIGAHDVPKSTEIKEGVTWNASKSVFQACVKIGDQSLVTEFKTSDDAKHWVDILKALESKGLLKAHFATMRQAEANRKATQEAYEKIIAADKAFQPEDSKSFAKNPQEGKDIWANFFGQSQKKAEPSLPCSSIRFPKNSMDKLRELGYERELRGEILGWEHRTLGWRAVRVLTHTGIDNAQEHLDKIAADCKLTHLGFVRCVHTKEKPKLSDQDKTQLEALAKNNTVLAIVASYPEKIGAVGCWQLSHKGTSAQIKEVELGFILRRVENEQFLVHDLVPQATFASKFESLVRGVFNKHLDKKEKEASAHLVSFQRLPVLGDGLCFYHCFLRCSLWKDYKNVSRGRNGAPTSKERLADEISMAKALRSELLALCGGTDKPEAKEMAEGNEVGLELAHYICCLSQSTFRITIADEAWRFIFNWCSWEI</sequence>
<comment type="caution">
    <text evidence="2">The sequence shown here is derived from an EMBL/GenBank/DDBJ whole genome shotgun (WGS) entry which is preliminary data.</text>
</comment>
<dbReference type="EMBL" id="CAXAMM010007524">
    <property type="protein sequence ID" value="CAK9014561.1"/>
    <property type="molecule type" value="Genomic_DNA"/>
</dbReference>
<protein>
    <recommendedName>
        <fullName evidence="1">J domain-containing protein</fullName>
    </recommendedName>
</protein>
<evidence type="ECO:0000313" key="2">
    <source>
        <dbReference type="EMBL" id="CAK9014530.1"/>
    </source>
</evidence>
<dbReference type="SUPFAM" id="SSF46565">
    <property type="entry name" value="Chaperone J-domain"/>
    <property type="match status" value="1"/>
</dbReference>
<accession>A0ABP0JJD8</accession>
<reference evidence="2 4" key="1">
    <citation type="submission" date="2024-02" db="EMBL/GenBank/DDBJ databases">
        <authorList>
            <person name="Chen Y."/>
            <person name="Shah S."/>
            <person name="Dougan E. K."/>
            <person name="Thang M."/>
            <person name="Chan C."/>
        </authorList>
    </citation>
    <scope>NUCLEOTIDE SEQUENCE [LARGE SCALE GENOMIC DNA]</scope>
</reference>